<proteinExistence type="predicted"/>
<name>A0A6C0K9Q1_9ZZZZ</name>
<sequence length="540" mass="63424">MSFNINKTQQSDTLFNRSGIDTSNWPARHDFLSKLPSDIENWNEEHWIGILIPSVQQGGQKDHFINEYHKFENIRNRLSNLNLLGEYDAQSISENEWIKRLKDLETIPGMDPISGFFLKKSVQQLEDDVYSLRNDELKSRVTLPNSKNSHKMFHNIMLCLLLKDIITSKITYGQDDSRWVVGVFNNFYDIFTDKISNKKTDNILIKEFKLYYLLKKYYIDSSFRTFVQMYNAHFSISKFQWNGKTYKSNTFINEVNGGPRYNKDKLAPSHLFPLLVLTNWLNNKPSRHYRKLSKVNKQRFCNAFISKLGVKISLGKFKIPGMDSNEYAPFLNTPQIKLIIANFLQNQDYIYLFSAILSFYIHPSSKFIGYDKLFHLSLKESPFSDIDLLAPRPGEDKKKFKIEYNMLGMFFAKKAIPDDFNNINFSAVDEIYKGFSKKVLHNGHMVPRFIKAIDVLTKKQIIFIKDMSPKFIAYLKKEDMWVDQVESTGFFVKPFKVTKKPSWKKAYKENEPTPSYSGGLRKKYTMKNKRKHNNKSRKLY</sequence>
<dbReference type="EMBL" id="MN740847">
    <property type="protein sequence ID" value="QHU14782.1"/>
    <property type="molecule type" value="Genomic_DNA"/>
</dbReference>
<feature type="compositionally biased region" description="Basic residues" evidence="1">
    <location>
        <begin position="520"/>
        <end position="540"/>
    </location>
</feature>
<reference evidence="2" key="1">
    <citation type="journal article" date="2020" name="Nature">
        <title>Giant virus diversity and host interactions through global metagenomics.</title>
        <authorList>
            <person name="Schulz F."/>
            <person name="Roux S."/>
            <person name="Paez-Espino D."/>
            <person name="Jungbluth S."/>
            <person name="Walsh D.A."/>
            <person name="Denef V.J."/>
            <person name="McMahon K.D."/>
            <person name="Konstantinidis K.T."/>
            <person name="Eloe-Fadrosh E.A."/>
            <person name="Kyrpides N.C."/>
            <person name="Woyke T."/>
        </authorList>
    </citation>
    <scope>NUCLEOTIDE SEQUENCE</scope>
    <source>
        <strain evidence="2">GVMAG-S-1102244-55</strain>
    </source>
</reference>
<feature type="region of interest" description="Disordered" evidence="1">
    <location>
        <begin position="507"/>
        <end position="540"/>
    </location>
</feature>
<protein>
    <submittedName>
        <fullName evidence="2">Uncharacterized protein</fullName>
    </submittedName>
</protein>
<evidence type="ECO:0000256" key="1">
    <source>
        <dbReference type="SAM" id="MobiDB-lite"/>
    </source>
</evidence>
<dbReference type="AlphaFoldDB" id="A0A6C0K9Q1"/>
<accession>A0A6C0K9Q1</accession>
<evidence type="ECO:0000313" key="2">
    <source>
        <dbReference type="EMBL" id="QHU14782.1"/>
    </source>
</evidence>
<organism evidence="2">
    <name type="scientific">viral metagenome</name>
    <dbReference type="NCBI Taxonomy" id="1070528"/>
    <lineage>
        <taxon>unclassified sequences</taxon>
        <taxon>metagenomes</taxon>
        <taxon>organismal metagenomes</taxon>
    </lineage>
</organism>